<organism evidence="7 8">
    <name type="scientific">Leifsonia kafniensis</name>
    <dbReference type="NCBI Taxonomy" id="475957"/>
    <lineage>
        <taxon>Bacteria</taxon>
        <taxon>Bacillati</taxon>
        <taxon>Actinomycetota</taxon>
        <taxon>Actinomycetes</taxon>
        <taxon>Micrococcales</taxon>
        <taxon>Microbacteriaceae</taxon>
        <taxon>Leifsonia</taxon>
    </lineage>
</organism>
<reference evidence="8" key="1">
    <citation type="journal article" date="2019" name="Int. J. Syst. Evol. Microbiol.">
        <title>The Global Catalogue of Microorganisms (GCM) 10K type strain sequencing project: providing services to taxonomists for standard genome sequencing and annotation.</title>
        <authorList>
            <consortium name="The Broad Institute Genomics Platform"/>
            <consortium name="The Broad Institute Genome Sequencing Center for Infectious Disease"/>
            <person name="Wu L."/>
            <person name="Ma J."/>
        </authorList>
    </citation>
    <scope>NUCLEOTIDE SEQUENCE [LARGE SCALE GENOMIC DNA]</scope>
    <source>
        <strain evidence="8">JCM 17021</strain>
    </source>
</reference>
<evidence type="ECO:0000256" key="3">
    <source>
        <dbReference type="ARBA" id="ARBA00022630"/>
    </source>
</evidence>
<comment type="caution">
    <text evidence="7">The sequence shown here is derived from an EMBL/GenBank/DDBJ whole genome shotgun (WGS) entry which is preliminary data.</text>
</comment>
<dbReference type="PRINTS" id="PR00411">
    <property type="entry name" value="PNDRDTASEI"/>
</dbReference>
<dbReference type="PRINTS" id="PR00368">
    <property type="entry name" value="FADPNR"/>
</dbReference>
<dbReference type="Pfam" id="PF07992">
    <property type="entry name" value="Pyr_redox_2"/>
    <property type="match status" value="1"/>
</dbReference>
<protein>
    <submittedName>
        <fullName evidence="7">NAD(P)/FAD-dependent oxidoreductase</fullName>
    </submittedName>
</protein>
<comment type="similarity">
    <text evidence="2">Belongs to the NADH dehydrogenase family.</text>
</comment>
<dbReference type="InterPro" id="IPR051169">
    <property type="entry name" value="NADH-Q_oxidoreductase"/>
</dbReference>
<evidence type="ECO:0000313" key="7">
    <source>
        <dbReference type="EMBL" id="GAA3872169.1"/>
    </source>
</evidence>
<sequence length="425" mass="44684">MSVIVAGGGMAGAACASELAKNGIDVTLIDRHDYTQFQPLLYQVATSQLPAEDIARPLARMFRDRAQVTVVTGEVTAIDVGMRTVTTDARTFGPADQLVLAAGSQANFFGVPGAAEHAFPLYTVRDAELLRRHLRDRLRELSKPDSDGALTVVICGGGATGVEIAGALAELFRALLDDGKLVGRATVRLVELGKVLLAPFTDRSHRYALGKLTKMGVDVTFGVAVSSVDIDSATLSDGSTVATDTVIWAGGISGASLVASSSITPGRGGRIDVAADLTVPGHPDVFAIGDVANVPDPAGGTFPQLGSVAQQSGTWVAKNIRALREGKAPTPFHYHDKGIMAMIGRNAAVAEVGPHRHQLEGPFAFAAWLGLHGALLSGFHEKGDALMNWADDYIHHARAADLELEESVGRIAWSDDASDRPNLEL</sequence>
<dbReference type="SUPFAM" id="SSF51905">
    <property type="entry name" value="FAD/NAD(P)-binding domain"/>
    <property type="match status" value="2"/>
</dbReference>
<dbReference type="PANTHER" id="PTHR42913:SF3">
    <property type="entry name" value="64 KDA MITOCHONDRIAL NADH DEHYDROGENASE (EUROFUNG)"/>
    <property type="match status" value="1"/>
</dbReference>
<keyword evidence="8" id="KW-1185">Reference proteome</keyword>
<feature type="domain" description="FAD/NAD(P)-binding" evidence="6">
    <location>
        <begin position="2"/>
        <end position="312"/>
    </location>
</feature>
<dbReference type="InterPro" id="IPR023753">
    <property type="entry name" value="FAD/NAD-binding_dom"/>
</dbReference>
<evidence type="ECO:0000256" key="5">
    <source>
        <dbReference type="ARBA" id="ARBA00023002"/>
    </source>
</evidence>
<gene>
    <name evidence="7" type="ORF">GCM10022381_14050</name>
</gene>
<evidence type="ECO:0000313" key="8">
    <source>
        <dbReference type="Proteomes" id="UP001501803"/>
    </source>
</evidence>
<dbReference type="PANTHER" id="PTHR42913">
    <property type="entry name" value="APOPTOSIS-INDUCING FACTOR 1"/>
    <property type="match status" value="1"/>
</dbReference>
<evidence type="ECO:0000256" key="4">
    <source>
        <dbReference type="ARBA" id="ARBA00022827"/>
    </source>
</evidence>
<keyword evidence="4" id="KW-0274">FAD</keyword>
<comment type="cofactor">
    <cofactor evidence="1">
        <name>FAD</name>
        <dbReference type="ChEBI" id="CHEBI:57692"/>
    </cofactor>
</comment>
<dbReference type="InterPro" id="IPR036188">
    <property type="entry name" value="FAD/NAD-bd_sf"/>
</dbReference>
<dbReference type="RefSeq" id="WP_345063874.1">
    <property type="nucleotide sequence ID" value="NZ_BAABCN010000002.1"/>
</dbReference>
<evidence type="ECO:0000259" key="6">
    <source>
        <dbReference type="Pfam" id="PF07992"/>
    </source>
</evidence>
<evidence type="ECO:0000256" key="1">
    <source>
        <dbReference type="ARBA" id="ARBA00001974"/>
    </source>
</evidence>
<keyword evidence="3" id="KW-0285">Flavoprotein</keyword>
<keyword evidence="5" id="KW-0560">Oxidoreductase</keyword>
<dbReference type="Gene3D" id="3.50.50.100">
    <property type="match status" value="1"/>
</dbReference>
<accession>A0ABP7KBS2</accession>
<dbReference type="Proteomes" id="UP001501803">
    <property type="component" value="Unassembled WGS sequence"/>
</dbReference>
<name>A0ABP7KBS2_9MICO</name>
<evidence type="ECO:0000256" key="2">
    <source>
        <dbReference type="ARBA" id="ARBA00005272"/>
    </source>
</evidence>
<dbReference type="EMBL" id="BAABCN010000002">
    <property type="protein sequence ID" value="GAA3872169.1"/>
    <property type="molecule type" value="Genomic_DNA"/>
</dbReference>
<proteinExistence type="inferred from homology"/>